<feature type="compositionally biased region" description="Polar residues" evidence="2">
    <location>
        <begin position="258"/>
        <end position="274"/>
    </location>
</feature>
<reference evidence="3" key="1">
    <citation type="submission" date="2020-04" db="EMBL/GenBank/DDBJ databases">
        <authorList>
            <person name="Chiriac C."/>
            <person name="Salcher M."/>
            <person name="Ghai R."/>
            <person name="Kavagutti S V."/>
        </authorList>
    </citation>
    <scope>NUCLEOTIDE SEQUENCE</scope>
</reference>
<sequence length="305" mass="35427">MPEFEKEEFKFPDEQETENKISIEIEVEEDTPEEDRNVNPLPEDLREDLYKDEMEDYSAKVKKKLMQMKKLAHDERREKEQARREQEEAISLAQRILEENKRLKALASETEKSAISSVAKTVEMEMAEADREFRAAYESGDTDSILKAQKKLWEATLKKEKLDNYKPALQEESIPVQRQSQDVQTPRADPKAVEWQRKNPWFGEDKLMTGLALAVHEQLKEEGVALSSQEYYRRIDESMRKRFPERFETDTPKDSRPSRQSTVVAPASRSTSPKKISLKASQVALAKKLGLTPEQYAQELIKMES</sequence>
<feature type="compositionally biased region" description="Basic and acidic residues" evidence="2">
    <location>
        <begin position="242"/>
        <end position="257"/>
    </location>
</feature>
<evidence type="ECO:0000256" key="2">
    <source>
        <dbReference type="SAM" id="MobiDB-lite"/>
    </source>
</evidence>
<name>A0A6J5LSF9_9CAUD</name>
<keyword evidence="1" id="KW-0175">Coiled coil</keyword>
<organism evidence="3">
    <name type="scientific">uncultured Caudovirales phage</name>
    <dbReference type="NCBI Taxonomy" id="2100421"/>
    <lineage>
        <taxon>Viruses</taxon>
        <taxon>Duplodnaviria</taxon>
        <taxon>Heunggongvirae</taxon>
        <taxon>Uroviricota</taxon>
        <taxon>Caudoviricetes</taxon>
        <taxon>Peduoviridae</taxon>
        <taxon>Maltschvirus</taxon>
        <taxon>Maltschvirus maltsch</taxon>
    </lineage>
</organism>
<feature type="coiled-coil region" evidence="1">
    <location>
        <begin position="65"/>
        <end position="113"/>
    </location>
</feature>
<gene>
    <name evidence="3" type="ORF">UFOVP274_8</name>
</gene>
<feature type="region of interest" description="Disordered" evidence="2">
    <location>
        <begin position="170"/>
        <end position="192"/>
    </location>
</feature>
<feature type="region of interest" description="Disordered" evidence="2">
    <location>
        <begin position="25"/>
        <end position="50"/>
    </location>
</feature>
<evidence type="ECO:0000313" key="3">
    <source>
        <dbReference type="EMBL" id="CAB4134629.1"/>
    </source>
</evidence>
<feature type="region of interest" description="Disordered" evidence="2">
    <location>
        <begin position="242"/>
        <end position="276"/>
    </location>
</feature>
<protein>
    <submittedName>
        <fullName evidence="3">Uncharacterized protein</fullName>
    </submittedName>
</protein>
<proteinExistence type="predicted"/>
<dbReference type="EMBL" id="LR796296">
    <property type="protein sequence ID" value="CAB4134629.1"/>
    <property type="molecule type" value="Genomic_DNA"/>
</dbReference>
<accession>A0A6J5LSF9</accession>
<evidence type="ECO:0000256" key="1">
    <source>
        <dbReference type="SAM" id="Coils"/>
    </source>
</evidence>